<feature type="domain" description="Carbohydrate kinase PfkB" evidence="4">
    <location>
        <begin position="170"/>
        <end position="261"/>
    </location>
</feature>
<keyword evidence="2" id="KW-0808">Transferase</keyword>
<gene>
    <name evidence="5" type="ORF">RFM51_13710</name>
</gene>
<evidence type="ECO:0000256" key="2">
    <source>
        <dbReference type="ARBA" id="ARBA00022679"/>
    </source>
</evidence>
<keyword evidence="3 5" id="KW-0418">Kinase</keyword>
<dbReference type="Proteomes" id="UP001272097">
    <property type="component" value="Unassembled WGS sequence"/>
</dbReference>
<dbReference type="EMBL" id="JAVIIS010000016">
    <property type="protein sequence ID" value="MDX8440652.1"/>
    <property type="molecule type" value="Genomic_DNA"/>
</dbReference>
<dbReference type="InterPro" id="IPR052700">
    <property type="entry name" value="Carb_kinase_PfkB-like"/>
</dbReference>
<evidence type="ECO:0000256" key="3">
    <source>
        <dbReference type="ARBA" id="ARBA00022777"/>
    </source>
</evidence>
<reference evidence="5 6" key="1">
    <citation type="submission" date="2023-08" db="EMBL/GenBank/DDBJ databases">
        <title>Implementing the SeqCode for naming new Mesorhizobium species isolated from Vachellia karroo root nodules.</title>
        <authorList>
            <person name="Van Lill M."/>
        </authorList>
    </citation>
    <scope>NUCLEOTIDE SEQUENCE [LARGE SCALE GENOMIC DNA]</scope>
    <source>
        <strain evidence="5 6">VK3E</strain>
    </source>
</reference>
<dbReference type="PANTHER" id="PTHR43320">
    <property type="entry name" value="SUGAR KINASE"/>
    <property type="match status" value="1"/>
</dbReference>
<accession>A0ABU4WX56</accession>
<evidence type="ECO:0000256" key="1">
    <source>
        <dbReference type="ARBA" id="ARBA00010688"/>
    </source>
</evidence>
<evidence type="ECO:0000259" key="4">
    <source>
        <dbReference type="Pfam" id="PF00294"/>
    </source>
</evidence>
<dbReference type="InterPro" id="IPR002173">
    <property type="entry name" value="Carboh/pur_kinase_PfkB_CS"/>
</dbReference>
<keyword evidence="6" id="KW-1185">Reference proteome</keyword>
<name>A0ABU4WX56_9HYPH</name>
<dbReference type="RefSeq" id="WP_320214577.1">
    <property type="nucleotide sequence ID" value="NZ_JAVIIS010000016.1"/>
</dbReference>
<dbReference type="Gene3D" id="3.40.1190.20">
    <property type="match status" value="1"/>
</dbReference>
<evidence type="ECO:0000313" key="5">
    <source>
        <dbReference type="EMBL" id="MDX8440652.1"/>
    </source>
</evidence>
<dbReference type="InterPro" id="IPR011611">
    <property type="entry name" value="PfkB_dom"/>
</dbReference>
<feature type="domain" description="Carbohydrate kinase PfkB" evidence="4">
    <location>
        <begin position="26"/>
        <end position="99"/>
    </location>
</feature>
<comment type="similarity">
    <text evidence="1">Belongs to the carbohydrate kinase PfkB family.</text>
</comment>
<proteinExistence type="inferred from homology"/>
<dbReference type="GO" id="GO:0016301">
    <property type="term" value="F:kinase activity"/>
    <property type="evidence" value="ECO:0007669"/>
    <property type="project" value="UniProtKB-KW"/>
</dbReference>
<sequence>MSSLRFAAVGDNCIDRLGAPIGRSLVGGNALNVAVQLARLDHYSFYFGAVGCDAEGERTRAELEANRVAVEHLRVGQRNTAWTDIKVLPSGERLIAAENFGACAGYAPDEAELAILGTMNHVHIGWLDDGGALRRRLSRAGVGVSQDISVNADPADLGVEGLSIVFCSTDQPRDAAEAMAADFLSRGAGCAVVMRGAEGSMALTARGRAETGTRPVEVVDTTGAGDSFIAGFLHAWLARKPLVQCLESGRDHAALACRHLGGFPQEGMPH</sequence>
<dbReference type="SUPFAM" id="SSF53613">
    <property type="entry name" value="Ribokinase-like"/>
    <property type="match status" value="1"/>
</dbReference>
<dbReference type="PROSITE" id="PS00584">
    <property type="entry name" value="PFKB_KINASES_2"/>
    <property type="match status" value="1"/>
</dbReference>
<dbReference type="Pfam" id="PF00294">
    <property type="entry name" value="PfkB"/>
    <property type="match status" value="2"/>
</dbReference>
<evidence type="ECO:0000313" key="6">
    <source>
        <dbReference type="Proteomes" id="UP001272097"/>
    </source>
</evidence>
<dbReference type="InterPro" id="IPR029056">
    <property type="entry name" value="Ribokinase-like"/>
</dbReference>
<protein>
    <submittedName>
        <fullName evidence="5">PfkB family carbohydrate kinase</fullName>
    </submittedName>
</protein>
<organism evidence="5 6">
    <name type="scientific">Mesorhizobium australafricanum</name>
    <dbReference type="NCBI Taxonomy" id="3072311"/>
    <lineage>
        <taxon>Bacteria</taxon>
        <taxon>Pseudomonadati</taxon>
        <taxon>Pseudomonadota</taxon>
        <taxon>Alphaproteobacteria</taxon>
        <taxon>Hyphomicrobiales</taxon>
        <taxon>Phyllobacteriaceae</taxon>
        <taxon>Mesorhizobium</taxon>
    </lineage>
</organism>
<comment type="caution">
    <text evidence="5">The sequence shown here is derived from an EMBL/GenBank/DDBJ whole genome shotgun (WGS) entry which is preliminary data.</text>
</comment>